<reference evidence="1" key="1">
    <citation type="submission" date="2016-07" db="EMBL/GenBank/DDBJ databases">
        <authorList>
            <person name="Bretaudeau A."/>
        </authorList>
    </citation>
    <scope>NUCLEOTIDE SEQUENCE</scope>
    <source>
        <strain evidence="1">Rice</strain>
        <tissue evidence="1">Whole body</tissue>
    </source>
</reference>
<gene>
    <name evidence="1" type="ORF">SFRICE_000135</name>
</gene>
<name>A0A2H1W925_SPOFR</name>
<dbReference type="EMBL" id="ODYU01007043">
    <property type="protein sequence ID" value="SOQ49446.1"/>
    <property type="molecule type" value="Genomic_DNA"/>
</dbReference>
<protein>
    <submittedName>
        <fullName evidence="1">SFRICE_000135</fullName>
    </submittedName>
</protein>
<sequence length="169" mass="19116">MDLGENDLINSRGESRGSVRLLLTKNHPVSTPAFRAGAPVNPLGSPQLWDVWPYITLRRLTDLCISILRIDKYAVDANGSPFTEYINLRCTCRKSLELNHDLAPLRIGCGGVRCAGGAAGMRALFRFGERLRRIRRLDRCRLIFRTNKINYERVVVFHGSRVKSTTRTC</sequence>
<accession>A0A2H1W925</accession>
<organism evidence="1">
    <name type="scientific">Spodoptera frugiperda</name>
    <name type="common">Fall armyworm</name>
    <dbReference type="NCBI Taxonomy" id="7108"/>
    <lineage>
        <taxon>Eukaryota</taxon>
        <taxon>Metazoa</taxon>
        <taxon>Ecdysozoa</taxon>
        <taxon>Arthropoda</taxon>
        <taxon>Hexapoda</taxon>
        <taxon>Insecta</taxon>
        <taxon>Pterygota</taxon>
        <taxon>Neoptera</taxon>
        <taxon>Endopterygota</taxon>
        <taxon>Lepidoptera</taxon>
        <taxon>Glossata</taxon>
        <taxon>Ditrysia</taxon>
        <taxon>Noctuoidea</taxon>
        <taxon>Noctuidae</taxon>
        <taxon>Amphipyrinae</taxon>
        <taxon>Spodoptera</taxon>
    </lineage>
</organism>
<dbReference type="AlphaFoldDB" id="A0A2H1W925"/>
<evidence type="ECO:0000313" key="1">
    <source>
        <dbReference type="EMBL" id="SOQ49446.1"/>
    </source>
</evidence>
<proteinExistence type="predicted"/>